<dbReference type="GO" id="GO:0005975">
    <property type="term" value="P:carbohydrate metabolic process"/>
    <property type="evidence" value="ECO:0007669"/>
    <property type="project" value="InterPro"/>
</dbReference>
<dbReference type="Pfam" id="PF01522">
    <property type="entry name" value="Polysacc_deac_1"/>
    <property type="match status" value="1"/>
</dbReference>
<feature type="region of interest" description="Disordered" evidence="3">
    <location>
        <begin position="39"/>
        <end position="80"/>
    </location>
</feature>
<dbReference type="GO" id="GO:0005576">
    <property type="term" value="C:extracellular region"/>
    <property type="evidence" value="ECO:0007669"/>
    <property type="project" value="UniProtKB-SubCell"/>
</dbReference>
<dbReference type="EMBL" id="FQZO01000011">
    <property type="protein sequence ID" value="SHJ93802.1"/>
    <property type="molecule type" value="Genomic_DNA"/>
</dbReference>
<gene>
    <name evidence="5" type="ORF">SAMN05444401_0171</name>
</gene>
<protein>
    <submittedName>
        <fullName evidence="5">Polysaccharide deacetylase</fullName>
    </submittedName>
</protein>
<sequence length="408" mass="46855">MMNKDLKVNKAYFLFITLLSFLFIFTACIQGKENKLVANKQKESTERAKDEKHTSDSQGKQEEEDKKDNSSKDNKVEDKKEDKKVELVPYTGKVEHIFVHPLIAYPELAFDGEGTANDFDDWFVTVGEFKKIIDSLYKKNFILVDINSLYEEVTVNNEKRMQRKPIMVPKDKKPIILSVDDINYNRYMLHNGPNHKLVLDKDGNVAAYSINPKGEEVIVRDNEVIPIIDKFIEEHPDFSLNGAKGVLALTGYEGILGYRTDRNSKSKESEKKEALKIVARLKETGWTFASHSYGHPNMRERTYAKAVDDTDKWQKEVETLIGSTQVYIYPFGAGLKETDGKFKYLQSKGFKIFCHVGASSYERISTSTNAVITDRRHVDGISLRKSRESFLDLYDAHEILDLKVRPKR</sequence>
<dbReference type="InterPro" id="IPR051398">
    <property type="entry name" value="Polysacch_Deacetylase"/>
</dbReference>
<dbReference type="RefSeq" id="WP_178140784.1">
    <property type="nucleotide sequence ID" value="NZ_FQZO01000011.1"/>
</dbReference>
<dbReference type="PANTHER" id="PTHR34216:SF3">
    <property type="entry name" value="POLY-BETA-1,6-N-ACETYL-D-GLUCOSAMINE N-DEACETYLASE"/>
    <property type="match status" value="1"/>
</dbReference>
<evidence type="ECO:0000256" key="1">
    <source>
        <dbReference type="ARBA" id="ARBA00004613"/>
    </source>
</evidence>
<dbReference type="Gene3D" id="3.20.20.370">
    <property type="entry name" value="Glycoside hydrolase/deacetylase"/>
    <property type="match status" value="1"/>
</dbReference>
<proteinExistence type="predicted"/>
<name>A0A1M6NDH7_9CLOT</name>
<dbReference type="STRING" id="1121298.SAMN05444401_0171"/>
<dbReference type="GO" id="GO:0016810">
    <property type="term" value="F:hydrolase activity, acting on carbon-nitrogen (but not peptide) bonds"/>
    <property type="evidence" value="ECO:0007669"/>
    <property type="project" value="InterPro"/>
</dbReference>
<accession>A0A1M6NDH7</accession>
<keyword evidence="2" id="KW-0732">Signal</keyword>
<dbReference type="PANTHER" id="PTHR34216">
    <property type="match status" value="1"/>
</dbReference>
<comment type="subcellular location">
    <subcellularLocation>
        <location evidence="1">Secreted</location>
    </subcellularLocation>
</comment>
<feature type="domain" description="NodB homology" evidence="4">
    <location>
        <begin position="274"/>
        <end position="338"/>
    </location>
</feature>
<evidence type="ECO:0000256" key="3">
    <source>
        <dbReference type="SAM" id="MobiDB-lite"/>
    </source>
</evidence>
<evidence type="ECO:0000256" key="2">
    <source>
        <dbReference type="ARBA" id="ARBA00022729"/>
    </source>
</evidence>
<evidence type="ECO:0000313" key="5">
    <source>
        <dbReference type="EMBL" id="SHJ93802.1"/>
    </source>
</evidence>
<dbReference type="PROSITE" id="PS51257">
    <property type="entry name" value="PROKAR_LIPOPROTEIN"/>
    <property type="match status" value="1"/>
</dbReference>
<dbReference type="InterPro" id="IPR011330">
    <property type="entry name" value="Glyco_hydro/deAcase_b/a-brl"/>
</dbReference>
<reference evidence="5 6" key="1">
    <citation type="submission" date="2016-11" db="EMBL/GenBank/DDBJ databases">
        <authorList>
            <person name="Jaros S."/>
            <person name="Januszkiewicz K."/>
            <person name="Wedrychowicz H."/>
        </authorList>
    </citation>
    <scope>NUCLEOTIDE SEQUENCE [LARGE SCALE GENOMIC DNA]</scope>
    <source>
        <strain evidence="5 6">DSM 21864</strain>
    </source>
</reference>
<dbReference type="Proteomes" id="UP000184080">
    <property type="component" value="Unassembled WGS sequence"/>
</dbReference>
<evidence type="ECO:0000259" key="4">
    <source>
        <dbReference type="Pfam" id="PF01522"/>
    </source>
</evidence>
<evidence type="ECO:0000313" key="6">
    <source>
        <dbReference type="Proteomes" id="UP000184080"/>
    </source>
</evidence>
<dbReference type="SUPFAM" id="SSF88713">
    <property type="entry name" value="Glycoside hydrolase/deacetylase"/>
    <property type="match status" value="1"/>
</dbReference>
<organism evidence="5 6">
    <name type="scientific">Clostridium amylolyticum</name>
    <dbReference type="NCBI Taxonomy" id="1121298"/>
    <lineage>
        <taxon>Bacteria</taxon>
        <taxon>Bacillati</taxon>
        <taxon>Bacillota</taxon>
        <taxon>Clostridia</taxon>
        <taxon>Eubacteriales</taxon>
        <taxon>Clostridiaceae</taxon>
        <taxon>Clostridium</taxon>
    </lineage>
</organism>
<dbReference type="AlphaFoldDB" id="A0A1M6NDH7"/>
<dbReference type="InterPro" id="IPR002509">
    <property type="entry name" value="NODB_dom"/>
</dbReference>
<keyword evidence="6" id="KW-1185">Reference proteome</keyword>